<keyword evidence="8" id="KW-1185">Reference proteome</keyword>
<keyword evidence="5" id="KW-0804">Transcription</keyword>
<keyword evidence="4" id="KW-0238">DNA-binding</keyword>
<proteinExistence type="predicted"/>
<evidence type="ECO:0000313" key="8">
    <source>
        <dbReference type="Proteomes" id="UP000019375"/>
    </source>
</evidence>
<dbReference type="OrthoDB" id="422427at2759"/>
<keyword evidence="6" id="KW-0539">Nucleus</keyword>
<organism evidence="7 8">
    <name type="scientific">Zygosaccharomyces bailii (strain CLIB 213 / ATCC 58445 / CBS 680 / BCRC 21525 / NBRC 1098 / NCYC 1416 / NRRL Y-2227)</name>
    <dbReference type="NCBI Taxonomy" id="1333698"/>
    <lineage>
        <taxon>Eukaryota</taxon>
        <taxon>Fungi</taxon>
        <taxon>Dikarya</taxon>
        <taxon>Ascomycota</taxon>
        <taxon>Saccharomycotina</taxon>
        <taxon>Saccharomycetes</taxon>
        <taxon>Saccharomycetales</taxon>
        <taxon>Saccharomycetaceae</taxon>
        <taxon>Zygosaccharomyces</taxon>
    </lineage>
</organism>
<evidence type="ECO:0000256" key="2">
    <source>
        <dbReference type="ARBA" id="ARBA00022833"/>
    </source>
</evidence>
<evidence type="ECO:0000256" key="5">
    <source>
        <dbReference type="ARBA" id="ARBA00023163"/>
    </source>
</evidence>
<sequence length="238" mass="27466">MLIILRIQKTLYPVVTWTEETYTKMLALTNDLDEWLLRLPIQLNPECNCNNDSEQADRLRPSKLLYMDFLLARLLLSLPFVHYIALEPIEAPHYSFQISVGWSCIQVAHDVIYLAEEMIENKLLFSGHWFSMHTIFQSVKCLMFYQRLMDSSLAETNGMNVREVCKLGVQVLTCLKNGSQAGERTFDALTSLFKDFIRNTVNLSLHVKANAAARSQLGTEEEDLQWWIDRTKLEEIGG</sequence>
<dbReference type="GO" id="GO:0005634">
    <property type="term" value="C:nucleus"/>
    <property type="evidence" value="ECO:0007669"/>
    <property type="project" value="UniProtKB-SubCell"/>
</dbReference>
<protein>
    <submittedName>
        <fullName evidence="7">ZYBA0S20-00254g1_1</fullName>
    </submittedName>
</protein>
<dbReference type="InterPro" id="IPR051711">
    <property type="entry name" value="Stress_Response_Reg"/>
</dbReference>
<evidence type="ECO:0000313" key="7">
    <source>
        <dbReference type="EMBL" id="CDF92061.1"/>
    </source>
</evidence>
<dbReference type="PANTHER" id="PTHR47540">
    <property type="entry name" value="THIAMINE REPRESSIBLE GENES REGULATORY PROTEIN THI5"/>
    <property type="match status" value="1"/>
</dbReference>
<dbReference type="AlphaFoldDB" id="A0A8J2TEU6"/>
<evidence type="ECO:0000256" key="6">
    <source>
        <dbReference type="ARBA" id="ARBA00023242"/>
    </source>
</evidence>
<accession>A0A8J2TEU6</accession>
<evidence type="ECO:0000256" key="4">
    <source>
        <dbReference type="ARBA" id="ARBA00023125"/>
    </source>
</evidence>
<keyword evidence="2" id="KW-0862">Zinc</keyword>
<name>A0A8J2TEU6_ZYGB2</name>
<dbReference type="EMBL" id="HG316473">
    <property type="protein sequence ID" value="CDF92061.1"/>
    <property type="molecule type" value="Genomic_DNA"/>
</dbReference>
<dbReference type="PANTHER" id="PTHR47540:SF1">
    <property type="entry name" value="ACTIVATOR OF STRESS GENES 1-RELATED"/>
    <property type="match status" value="1"/>
</dbReference>
<dbReference type="GO" id="GO:0043565">
    <property type="term" value="F:sequence-specific DNA binding"/>
    <property type="evidence" value="ECO:0007669"/>
    <property type="project" value="TreeGrafter"/>
</dbReference>
<gene>
    <name evidence="7" type="ORF">BN860_00254g</name>
</gene>
<keyword evidence="3" id="KW-0805">Transcription regulation</keyword>
<reference evidence="8" key="1">
    <citation type="journal article" date="2013" name="Genome Announc.">
        <title>Genome sequence of the food spoilage yeast Zygosaccharomyces bailii CLIB 213(T).</title>
        <authorList>
            <person name="Galeote V."/>
            <person name="Bigey F."/>
            <person name="Devillers H."/>
            <person name="Neuveglise C."/>
            <person name="Dequin S."/>
        </authorList>
    </citation>
    <scope>NUCLEOTIDE SEQUENCE [LARGE SCALE GENOMIC DNA]</scope>
    <source>
        <strain evidence="8">CLIB 213 / ATCC 58445 / CBS 680 / CCRC 21525 / NBRC 1098 / NCYC 1416 / NRRL Y-2227</strain>
    </source>
</reference>
<dbReference type="GO" id="GO:0045944">
    <property type="term" value="P:positive regulation of transcription by RNA polymerase II"/>
    <property type="evidence" value="ECO:0007669"/>
    <property type="project" value="TreeGrafter"/>
</dbReference>
<dbReference type="Proteomes" id="UP000019375">
    <property type="component" value="Unassembled WGS sequence"/>
</dbReference>
<dbReference type="CDD" id="cd12148">
    <property type="entry name" value="fungal_TF_MHR"/>
    <property type="match status" value="1"/>
</dbReference>
<evidence type="ECO:0000256" key="3">
    <source>
        <dbReference type="ARBA" id="ARBA00023015"/>
    </source>
</evidence>
<comment type="subcellular location">
    <subcellularLocation>
        <location evidence="1">Nucleus</location>
    </subcellularLocation>
</comment>
<evidence type="ECO:0000256" key="1">
    <source>
        <dbReference type="ARBA" id="ARBA00004123"/>
    </source>
</evidence>